<accession>A0A2A4TAS2</accession>
<name>A0A2A4TAS2_9DELT</name>
<organism evidence="2 3">
    <name type="scientific">SAR324 cluster bacterium</name>
    <dbReference type="NCBI Taxonomy" id="2024889"/>
    <lineage>
        <taxon>Bacteria</taxon>
        <taxon>Deltaproteobacteria</taxon>
        <taxon>SAR324 cluster</taxon>
    </lineage>
</organism>
<protein>
    <recommendedName>
        <fullName evidence="4">Type II secretion system protein M</fullName>
    </recommendedName>
</protein>
<evidence type="ECO:0000256" key="1">
    <source>
        <dbReference type="SAM" id="Phobius"/>
    </source>
</evidence>
<proteinExistence type="predicted"/>
<dbReference type="EMBL" id="NVSR01000003">
    <property type="protein sequence ID" value="PCI30628.1"/>
    <property type="molecule type" value="Genomic_DNA"/>
</dbReference>
<evidence type="ECO:0000313" key="3">
    <source>
        <dbReference type="Proteomes" id="UP000218113"/>
    </source>
</evidence>
<comment type="caution">
    <text evidence="2">The sequence shown here is derived from an EMBL/GenBank/DDBJ whole genome shotgun (WGS) entry which is preliminary data.</text>
</comment>
<feature type="transmembrane region" description="Helical" evidence="1">
    <location>
        <begin position="9"/>
        <end position="28"/>
    </location>
</feature>
<reference evidence="3" key="1">
    <citation type="submission" date="2017-08" db="EMBL/GenBank/DDBJ databases">
        <title>A dynamic microbial community with high functional redundancy inhabits the cold, oxic subseafloor aquifer.</title>
        <authorList>
            <person name="Tully B.J."/>
            <person name="Wheat C.G."/>
            <person name="Glazer B.T."/>
            <person name="Huber J.A."/>
        </authorList>
    </citation>
    <scope>NUCLEOTIDE SEQUENCE [LARGE SCALE GENOMIC DNA]</scope>
</reference>
<evidence type="ECO:0008006" key="4">
    <source>
        <dbReference type="Google" id="ProtNLM"/>
    </source>
</evidence>
<evidence type="ECO:0000313" key="2">
    <source>
        <dbReference type="EMBL" id="PCI30628.1"/>
    </source>
</evidence>
<dbReference type="Proteomes" id="UP000218113">
    <property type="component" value="Unassembled WGS sequence"/>
</dbReference>
<keyword evidence="1" id="KW-0472">Membrane</keyword>
<keyword evidence="1" id="KW-0812">Transmembrane</keyword>
<sequence length="156" mass="18128">MDLSRREKLWLLIGGVVLLPLLIYRFVYTPVLEQHQRTIQQNLALESKIQQIGLLGQELKFYKNQSRGSIPKLSRRVDQVLRRLQLKSKSRISIGDSPKNGQRLVLRLDLLNLTEFVQLTYQLENMKPTMLIESMELSPSFQNNQLLRANISLASR</sequence>
<dbReference type="AlphaFoldDB" id="A0A2A4TAS2"/>
<keyword evidence="1" id="KW-1133">Transmembrane helix</keyword>
<gene>
    <name evidence="2" type="ORF">COB67_01375</name>
</gene>